<keyword evidence="4" id="KW-0732">Signal</keyword>
<comment type="caution">
    <text evidence="7">The sequence shown here is derived from an EMBL/GenBank/DDBJ whole genome shotgun (WGS) entry which is preliminary data.</text>
</comment>
<dbReference type="GO" id="GO:0016671">
    <property type="term" value="F:oxidoreductase activity, acting on a sulfur group of donors, disulfide as acceptor"/>
    <property type="evidence" value="ECO:0007669"/>
    <property type="project" value="InterPro"/>
</dbReference>
<evidence type="ECO:0000256" key="1">
    <source>
        <dbReference type="ARBA" id="ARBA00004613"/>
    </source>
</evidence>
<evidence type="ECO:0000313" key="7">
    <source>
        <dbReference type="EMBL" id="OTF83218.1"/>
    </source>
</evidence>
<dbReference type="PANTHER" id="PTHR13234:SF8">
    <property type="entry name" value="GAMMA-INTERFERON-INDUCIBLE LYSOSOMAL THIOL REDUCTASE"/>
    <property type="match status" value="1"/>
</dbReference>
<keyword evidence="3" id="KW-0964">Secreted</keyword>
<dbReference type="Pfam" id="PF03227">
    <property type="entry name" value="GILT"/>
    <property type="match status" value="1"/>
</dbReference>
<keyword evidence="6" id="KW-0472">Membrane</keyword>
<comment type="subcellular location">
    <subcellularLocation>
        <location evidence="1">Secreted</location>
    </subcellularLocation>
</comment>
<evidence type="ECO:0000256" key="2">
    <source>
        <dbReference type="ARBA" id="ARBA00005679"/>
    </source>
</evidence>
<reference evidence="7 8" key="1">
    <citation type="submission" date="2017-03" db="EMBL/GenBank/DDBJ databases">
        <title>Genome Survey of Euroglyphus maynei.</title>
        <authorList>
            <person name="Arlian L.G."/>
            <person name="Morgan M.S."/>
            <person name="Rider S.D."/>
        </authorList>
    </citation>
    <scope>NUCLEOTIDE SEQUENCE [LARGE SCALE GENOMIC DNA]</scope>
    <source>
        <strain evidence="7">Arlian Lab</strain>
        <tissue evidence="7">Whole body</tissue>
    </source>
</reference>
<protein>
    <submittedName>
        <fullName evidence="7">Uncharacterized protein</fullName>
    </submittedName>
</protein>
<name>A0A1Y3BTB6_EURMA</name>
<evidence type="ECO:0000313" key="8">
    <source>
        <dbReference type="Proteomes" id="UP000194236"/>
    </source>
</evidence>
<dbReference type="InterPro" id="IPR004911">
    <property type="entry name" value="Interferon-induced_GILT"/>
</dbReference>
<gene>
    <name evidence="7" type="ORF">BLA29_000949</name>
</gene>
<comment type="similarity">
    <text evidence="2">Belongs to the GILT family.</text>
</comment>
<keyword evidence="8" id="KW-1185">Reference proteome</keyword>
<proteinExistence type="inferred from homology"/>
<dbReference type="AlphaFoldDB" id="A0A1Y3BTB6"/>
<dbReference type="EMBL" id="MUJZ01004579">
    <property type="protein sequence ID" value="OTF83218.1"/>
    <property type="molecule type" value="Genomic_DNA"/>
</dbReference>
<organism evidence="7 8">
    <name type="scientific">Euroglyphus maynei</name>
    <name type="common">Mayne's house dust mite</name>
    <dbReference type="NCBI Taxonomy" id="6958"/>
    <lineage>
        <taxon>Eukaryota</taxon>
        <taxon>Metazoa</taxon>
        <taxon>Ecdysozoa</taxon>
        <taxon>Arthropoda</taxon>
        <taxon>Chelicerata</taxon>
        <taxon>Arachnida</taxon>
        <taxon>Acari</taxon>
        <taxon>Acariformes</taxon>
        <taxon>Sarcoptiformes</taxon>
        <taxon>Astigmata</taxon>
        <taxon>Psoroptidia</taxon>
        <taxon>Analgoidea</taxon>
        <taxon>Pyroglyphidae</taxon>
        <taxon>Pyroglyphinae</taxon>
        <taxon>Euroglyphus</taxon>
    </lineage>
</organism>
<dbReference type="Proteomes" id="UP000194236">
    <property type="component" value="Unassembled WGS sequence"/>
</dbReference>
<sequence>MGNELYDELANITQEGKFGDQSLPWITLNEQYSEKAVKNLFDTICHDYGVIKNRRCSSLSSTMATDLRIYFSCDESGRKFIVNLIPYGNTKYENDTFICPTENECLANRYIACANYYHNSEFDGHLHLVEFTLCFLSDENYSNDIELAAKKCSEKVWFDVWNAENLKICAESNATSYKEIFLEMKTQTESIEPRLDHCKMNKLKKSLINLFSKKFPVPAITIGTKIEEETNILKLACNLYNGIDYPSECNQYVDDGDNESKSFPVWAIILIVIAVLVVIGLLFVCLRRNRS</sequence>
<dbReference type="GO" id="GO:0005576">
    <property type="term" value="C:extracellular region"/>
    <property type="evidence" value="ECO:0007669"/>
    <property type="project" value="UniProtKB-SubCell"/>
</dbReference>
<feature type="transmembrane region" description="Helical" evidence="6">
    <location>
        <begin position="263"/>
        <end position="286"/>
    </location>
</feature>
<evidence type="ECO:0000256" key="6">
    <source>
        <dbReference type="SAM" id="Phobius"/>
    </source>
</evidence>
<evidence type="ECO:0000256" key="5">
    <source>
        <dbReference type="ARBA" id="ARBA00023180"/>
    </source>
</evidence>
<evidence type="ECO:0000256" key="3">
    <source>
        <dbReference type="ARBA" id="ARBA00022525"/>
    </source>
</evidence>
<keyword evidence="5" id="KW-0325">Glycoprotein</keyword>
<evidence type="ECO:0000256" key="4">
    <source>
        <dbReference type="ARBA" id="ARBA00022729"/>
    </source>
</evidence>
<dbReference type="PANTHER" id="PTHR13234">
    <property type="entry name" value="GAMMA-INTERFERON INDUCIBLE LYSOSOMAL THIOL REDUCTASE GILT"/>
    <property type="match status" value="1"/>
</dbReference>
<accession>A0A1Y3BTB6</accession>
<keyword evidence="6" id="KW-0812">Transmembrane</keyword>
<keyword evidence="6" id="KW-1133">Transmembrane helix</keyword>